<evidence type="ECO:0000313" key="2">
    <source>
        <dbReference type="EMBL" id="CAG5073825.1"/>
    </source>
</evidence>
<feature type="signal peptide" evidence="1">
    <location>
        <begin position="1"/>
        <end position="19"/>
    </location>
</feature>
<name>A0A8J2EIC8_COTCN</name>
<evidence type="ECO:0000313" key="3">
    <source>
        <dbReference type="Proteomes" id="UP000786811"/>
    </source>
</evidence>
<keyword evidence="1" id="KW-0732">Signal</keyword>
<keyword evidence="3" id="KW-1185">Reference proteome</keyword>
<dbReference type="EMBL" id="CAJNRD030001114">
    <property type="protein sequence ID" value="CAG5073825.1"/>
    <property type="molecule type" value="Genomic_DNA"/>
</dbReference>
<gene>
    <name evidence="2" type="ORF">HICCMSTLAB_LOCUS623</name>
</gene>
<comment type="caution">
    <text evidence="2">The sequence shown here is derived from an EMBL/GenBank/DDBJ whole genome shotgun (WGS) entry which is preliminary data.</text>
</comment>
<protein>
    <submittedName>
        <fullName evidence="2">Uncharacterized protein</fullName>
    </submittedName>
</protein>
<feature type="chain" id="PRO_5035166574" evidence="1">
    <location>
        <begin position="20"/>
        <end position="103"/>
    </location>
</feature>
<reference evidence="2" key="1">
    <citation type="submission" date="2021-04" db="EMBL/GenBank/DDBJ databases">
        <authorList>
            <person name="Chebbi M.A.C M."/>
        </authorList>
    </citation>
    <scope>NUCLEOTIDE SEQUENCE</scope>
</reference>
<dbReference type="Proteomes" id="UP000786811">
    <property type="component" value="Unassembled WGS sequence"/>
</dbReference>
<evidence type="ECO:0000256" key="1">
    <source>
        <dbReference type="SAM" id="SignalP"/>
    </source>
</evidence>
<accession>A0A8J2EIC8</accession>
<organism evidence="2 3">
    <name type="scientific">Cotesia congregata</name>
    <name type="common">Parasitoid wasp</name>
    <name type="synonym">Apanteles congregatus</name>
    <dbReference type="NCBI Taxonomy" id="51543"/>
    <lineage>
        <taxon>Eukaryota</taxon>
        <taxon>Metazoa</taxon>
        <taxon>Ecdysozoa</taxon>
        <taxon>Arthropoda</taxon>
        <taxon>Hexapoda</taxon>
        <taxon>Insecta</taxon>
        <taxon>Pterygota</taxon>
        <taxon>Neoptera</taxon>
        <taxon>Endopterygota</taxon>
        <taxon>Hymenoptera</taxon>
        <taxon>Apocrita</taxon>
        <taxon>Ichneumonoidea</taxon>
        <taxon>Braconidae</taxon>
        <taxon>Microgastrinae</taxon>
        <taxon>Cotesia</taxon>
    </lineage>
</organism>
<sequence>MLVALCINILVSTLEKVTQLSEKVDELTKTMNVKMDNLMTAVLTDVPRTMKFANLMRKFIEYVTRIDELYEDYQYYVHQKSKFNRYTIEDFNRVMTSHRFGDL</sequence>
<dbReference type="AlphaFoldDB" id="A0A8J2EIC8"/>
<proteinExistence type="predicted"/>